<dbReference type="PANTHER" id="PTHR46160">
    <property type="entry name" value="ALPHA-TECTORIN-RELATED"/>
    <property type="match status" value="1"/>
</dbReference>
<name>A0A9Q0X897_9SAUR</name>
<proteinExistence type="predicted"/>
<dbReference type="FunFam" id="2.10.25.10:FF:000055">
    <property type="entry name" value="alpha-tectorin isoform X1"/>
    <property type="match status" value="2"/>
</dbReference>
<dbReference type="Pfam" id="PF08742">
    <property type="entry name" value="C8"/>
    <property type="match status" value="2"/>
</dbReference>
<evidence type="ECO:0000256" key="1">
    <source>
        <dbReference type="ARBA" id="ARBA00004370"/>
    </source>
</evidence>
<dbReference type="SUPFAM" id="SSF57567">
    <property type="entry name" value="Serine protease inhibitors"/>
    <property type="match status" value="3"/>
</dbReference>
<keyword evidence="4 9" id="KW-0732">Signal</keyword>
<dbReference type="GO" id="GO:0016020">
    <property type="term" value="C:membrane"/>
    <property type="evidence" value="ECO:0007669"/>
    <property type="project" value="UniProtKB-SubCell"/>
</dbReference>
<keyword evidence="3" id="KW-0964">Secreted</keyword>
<evidence type="ECO:0000256" key="8">
    <source>
        <dbReference type="ARBA" id="ARBA00023180"/>
    </source>
</evidence>
<dbReference type="Pfam" id="PF17517">
    <property type="entry name" value="IgGFc_binding"/>
    <property type="match status" value="1"/>
</dbReference>
<feature type="domain" description="VWFD" evidence="10">
    <location>
        <begin position="1334"/>
        <end position="1505"/>
    </location>
</feature>
<evidence type="ECO:0000313" key="12">
    <source>
        <dbReference type="Proteomes" id="UP001142489"/>
    </source>
</evidence>
<evidence type="ECO:0000313" key="11">
    <source>
        <dbReference type="EMBL" id="KAJ7304148.1"/>
    </source>
</evidence>
<dbReference type="OrthoDB" id="6236007at2759"/>
<evidence type="ECO:0000256" key="4">
    <source>
        <dbReference type="ARBA" id="ARBA00022729"/>
    </source>
</evidence>
<dbReference type="CDD" id="cd19941">
    <property type="entry name" value="TIL"/>
    <property type="match status" value="3"/>
</dbReference>
<dbReference type="Pfam" id="PF12714">
    <property type="entry name" value="TILa"/>
    <property type="match status" value="1"/>
</dbReference>
<dbReference type="Pfam" id="PF01826">
    <property type="entry name" value="TIL"/>
    <property type="match status" value="3"/>
</dbReference>
<dbReference type="PANTHER" id="PTHR46160:SF9">
    <property type="entry name" value="PROTEIN PRY2-RELATED"/>
    <property type="match status" value="1"/>
</dbReference>
<dbReference type="InterPro" id="IPR014853">
    <property type="entry name" value="VWF/SSPO/ZAN-like_Cys-rich_dom"/>
</dbReference>
<accession>A0A9Q0X897</accession>
<dbReference type="InterPro" id="IPR035234">
    <property type="entry name" value="IgGFc-bd_N"/>
</dbReference>
<feature type="domain" description="VWFD" evidence="10">
    <location>
        <begin position="560"/>
        <end position="738"/>
    </location>
</feature>
<dbReference type="InterPro" id="IPR025615">
    <property type="entry name" value="TILa_dom"/>
</dbReference>
<keyword evidence="12" id="KW-1185">Reference proteome</keyword>
<dbReference type="Gene3D" id="2.10.25.10">
    <property type="entry name" value="Laminin"/>
    <property type="match status" value="3"/>
</dbReference>
<evidence type="ECO:0000256" key="3">
    <source>
        <dbReference type="ARBA" id="ARBA00022525"/>
    </source>
</evidence>
<dbReference type="Pfam" id="PF00094">
    <property type="entry name" value="VWD"/>
    <property type="match status" value="3"/>
</dbReference>
<evidence type="ECO:0000256" key="7">
    <source>
        <dbReference type="ARBA" id="ARBA00023157"/>
    </source>
</evidence>
<dbReference type="PROSITE" id="PS51233">
    <property type="entry name" value="VWFD"/>
    <property type="match status" value="3"/>
</dbReference>
<dbReference type="GO" id="GO:0005576">
    <property type="term" value="C:extracellular region"/>
    <property type="evidence" value="ECO:0007669"/>
    <property type="project" value="UniProtKB-SubCell"/>
</dbReference>
<feature type="signal peptide" evidence="9">
    <location>
        <begin position="1"/>
        <end position="22"/>
    </location>
</feature>
<gene>
    <name evidence="11" type="ORF">JRQ81_011677</name>
</gene>
<dbReference type="InterPro" id="IPR052749">
    <property type="entry name" value="Alpha-tectorin"/>
</dbReference>
<comment type="caution">
    <text evidence="11">The sequence shown here is derived from an EMBL/GenBank/DDBJ whole genome shotgun (WGS) entry which is preliminary data.</text>
</comment>
<dbReference type="FunFam" id="2.10.25.10:FF:000153">
    <property type="entry name" value="MUC5B isoform 1"/>
    <property type="match status" value="1"/>
</dbReference>
<protein>
    <recommendedName>
        <fullName evidence="10">VWFD domain-containing protein</fullName>
    </recommendedName>
</protein>
<keyword evidence="5" id="KW-0677">Repeat</keyword>
<evidence type="ECO:0000256" key="2">
    <source>
        <dbReference type="ARBA" id="ARBA00004613"/>
    </source>
</evidence>
<dbReference type="SMART" id="SM00832">
    <property type="entry name" value="C8"/>
    <property type="match status" value="2"/>
</dbReference>
<evidence type="ECO:0000256" key="9">
    <source>
        <dbReference type="SAM" id="SignalP"/>
    </source>
</evidence>
<dbReference type="EMBL" id="JAPFRF010000023">
    <property type="protein sequence ID" value="KAJ7304148.1"/>
    <property type="molecule type" value="Genomic_DNA"/>
</dbReference>
<dbReference type="SMART" id="SM00216">
    <property type="entry name" value="VWD"/>
    <property type="match status" value="3"/>
</dbReference>
<feature type="domain" description="VWFD" evidence="10">
    <location>
        <begin position="946"/>
        <end position="1127"/>
    </location>
</feature>
<keyword evidence="6" id="KW-0472">Membrane</keyword>
<reference evidence="11" key="1">
    <citation type="journal article" date="2023" name="DNA Res.">
        <title>Chromosome-level genome assembly of Phrynocephalus forsythii using third-generation DNA sequencing and Hi-C analysis.</title>
        <authorList>
            <person name="Qi Y."/>
            <person name="Zhao W."/>
            <person name="Zhao Y."/>
            <person name="Niu C."/>
            <person name="Cao S."/>
            <person name="Zhang Y."/>
        </authorList>
    </citation>
    <scope>NUCLEOTIDE SEQUENCE</scope>
    <source>
        <tissue evidence="11">Muscle</tissue>
    </source>
</reference>
<feature type="chain" id="PRO_5040428927" description="VWFD domain-containing protein" evidence="9">
    <location>
        <begin position="23"/>
        <end position="1505"/>
    </location>
</feature>
<keyword evidence="8" id="KW-0325">Glycoprotein</keyword>
<dbReference type="InterPro" id="IPR002919">
    <property type="entry name" value="TIL_dom"/>
</dbReference>
<keyword evidence="7" id="KW-1015">Disulfide bond</keyword>
<dbReference type="InterPro" id="IPR036084">
    <property type="entry name" value="Ser_inhib-like_sf"/>
</dbReference>
<comment type="subcellular location">
    <subcellularLocation>
        <location evidence="1">Membrane</location>
    </subcellularLocation>
    <subcellularLocation>
        <location evidence="2">Secreted</location>
    </subcellularLocation>
</comment>
<dbReference type="Proteomes" id="UP001142489">
    <property type="component" value="Unassembled WGS sequence"/>
</dbReference>
<sequence>MGTMRILYFFSGLILLCGHGRARSQGKQFIAAFMENFETRGPTETSLQLFLTGYNNSTPVTVTLTKTSTRKNYVLKEGEMMPLEISLATEMKGSGIFDHSVLIQADMDISVVLYNRKLYSVATTAVHPVHELGTEYYIITPVGTMSKTYLKEFAIIAWQTPTEVDIHLKGNVIFDGESYSAGSKLTISLSAFQAAQIQSSDDLSGTRILASAQVAVFSGHVCVQENYYCDHVVEQLLPVSSWGTTFVVPPVFVQDNGDKAYVVASKSTRVHYQAGESKHYQDMAAGEVLQFEVQGPQALHISANAGIQVLLFFPGMKVGIRGDDPFLINIPSISSYGLSYYIDGLDKFANYIMIIAKSSEISSITADKAALTGIQWSAVPGSDYSWGEGRWATATKTVSLEHPRVPFGVLIFGTRNYEGFGFAPPSFGSRDSSAVLPPVVIPLTCPANSHYEACGSACPATCADRTATSTCKEPCAEICQCDEGYVLSGETCVPIMSCGCTYKGVNHKPGEEFWGDEDCRSLCKCEPRLGRVVCMKSSCKGKKKCTMLNGVRGCHDVTYTTCVASGDPHYTTFDGKKYDFMGSCIYQMAGVCSKHPSLTPFLVTVENNNRGSKAVSFTKVVTLEVYNMTISLSQQYPRKVQLNGVSVNLPFSYENKLKIYISGVHGFIKTDFDLRVSFDWHSYARVILPDIYAESVCGLCGNANKDPSDDFTMRNGEQAVDIVQFADSWMLKEVPGCSAGCPNCQVCNAAEKQICEAESYCGILTRKDGPFRQCHAAIDPTYHFQDCVFDCCQYRGQQDILCKAISAYMIECQAQGVQIEQWRSPSFCSLSCPRNSHYEVCGSSCPSTCPSLATQERCDTPCIEGCFCDAGFIRSGEQCVPLAECGCVHQGRYYQKGEEFYPSTFCQERCWCMNNSIIECQQFSCGVHEECSAVNGVQGCHPVGYGTTTVYGGLHYISFDGKAFNLRATGRYILAKIFSEEDGQRVKFSVAVEYEKLEDGSSSQIKSVVVYIDEHTVALKRGMKWKAMVDDELHNLPLIKFNGKPWITREGNNIIVRSSDGFTVTYDTSSHVQVTVPLAYQGQVRGLSGNFNGNHEDDFTMPNGTLTTSLVDFGTSWHLPAGSDSCSAGCTVEEPVPFDPNEVAVYEEECSCGMIKDETGPFTDCHTLVSPAEYFGNCLSDMWASGAREVLCQNLQAYTTACQAAGAEIQAWRTASFCPLSCQANSHYEICTKLCDESCASLYSPLQCTKHCFEGCQCNDGYWVDGDACVPTDRCGCMHDGIYLESGGSIFSSNCTEKYSCVAPGQVSREAILCRSDEICSLRGGIRVCERREGQCKLNLTAQLTSFDGASGTYLCSGVYDVASVCDESSLSWFRVSVSIGKDSEDALVVGRAVYIYFRDASITLKKNNRAWVNGRSVKLPYQVSQDISVREVQSGILVDRASQMQVHLHLNGEVTVKVKEMFAELLCAPCGNFNENGSDDLRMPNGDISMNTAEVLHAWKAKDF</sequence>
<dbReference type="InterPro" id="IPR001846">
    <property type="entry name" value="VWF_type-D"/>
</dbReference>
<evidence type="ECO:0000256" key="5">
    <source>
        <dbReference type="ARBA" id="ARBA00022737"/>
    </source>
</evidence>
<evidence type="ECO:0000259" key="10">
    <source>
        <dbReference type="PROSITE" id="PS51233"/>
    </source>
</evidence>
<organism evidence="11 12">
    <name type="scientific">Phrynocephalus forsythii</name>
    <dbReference type="NCBI Taxonomy" id="171643"/>
    <lineage>
        <taxon>Eukaryota</taxon>
        <taxon>Metazoa</taxon>
        <taxon>Chordata</taxon>
        <taxon>Craniata</taxon>
        <taxon>Vertebrata</taxon>
        <taxon>Euteleostomi</taxon>
        <taxon>Lepidosauria</taxon>
        <taxon>Squamata</taxon>
        <taxon>Bifurcata</taxon>
        <taxon>Unidentata</taxon>
        <taxon>Episquamata</taxon>
        <taxon>Toxicofera</taxon>
        <taxon>Iguania</taxon>
        <taxon>Acrodonta</taxon>
        <taxon>Agamidae</taxon>
        <taxon>Agaminae</taxon>
        <taxon>Phrynocephalus</taxon>
    </lineage>
</organism>
<evidence type="ECO:0000256" key="6">
    <source>
        <dbReference type="ARBA" id="ARBA00023136"/>
    </source>
</evidence>